<dbReference type="SUPFAM" id="SSF161098">
    <property type="entry name" value="MetI-like"/>
    <property type="match status" value="2"/>
</dbReference>
<dbReference type="Proteomes" id="UP001449178">
    <property type="component" value="Chromosome"/>
</dbReference>
<comment type="subunit">
    <text evidence="2">The complex is composed of two ATP-binding proteins (ThiQ), two transmembrane proteins (ThiP) and a solute-binding protein (ThiB).</text>
</comment>
<keyword evidence="8" id="KW-0677">Repeat</keyword>
<protein>
    <recommendedName>
        <fullName evidence="3">Thiamine transport system permease protein ThiP</fullName>
    </recommendedName>
</protein>
<feature type="domain" description="ABC transmembrane type-1" evidence="12">
    <location>
        <begin position="361"/>
        <end position="556"/>
    </location>
</feature>
<dbReference type="NCBIfam" id="NF006951">
    <property type="entry name" value="PRK09433.1-2"/>
    <property type="match status" value="1"/>
</dbReference>
<evidence type="ECO:0000256" key="4">
    <source>
        <dbReference type="ARBA" id="ARBA00022448"/>
    </source>
</evidence>
<evidence type="ECO:0000259" key="12">
    <source>
        <dbReference type="PROSITE" id="PS50928"/>
    </source>
</evidence>
<dbReference type="PROSITE" id="PS50928">
    <property type="entry name" value="ABC_TM1"/>
    <property type="match status" value="2"/>
</dbReference>
<sequence length="567" mass="63031">MAIGGESIIDLNEDLSLMYSLPHHHRQSALQDQAHRPKSSLSLWPGIVAALLLITVALLAFGALWCFAPSISLSAIWHDHYLWHVIGFTFYQAFLSALLSVIPAILLARALYRRRFPGRTLLLRLCAMTLVLPVLVAVFGILSIYGKSGWLAMLLEMIGLEYRFSPYGLQGILLAHVFFNLPLAARMLLQALESISVEQRQIAAQLGFNEWQQFRIVEWPYLRRQLLPTAALIFMLCFASFATVLALGGGPKATTIELAIYQALNYDFDPGRAAILALIQLFFCIGLVLLSQRINSAFAIGTTQARRWFDPADNHFRQIRDTLIILLALLLLLPPLIAIIIDGLNGRILAVLQQSALWQAASTSLIIALCAGLLSVTLTMMILWSSRELRLRGNERWGQTLELSGLLILAMPGIVLATGFFILFNETIGIPQSPYPVVIVANALLAIPYALKTLDNPMRDLAERYNPLCQSLNIQGVRRLWIVELKALKKPIAQALAFASVISIGDFGVVALFGNEDFRTLPYYLYQQLGAYRTNDGAVTAMLLLFLCFILFSLLEQLSGKDYDSAQ</sequence>
<feature type="transmembrane region" description="Helical" evidence="11">
    <location>
        <begin position="405"/>
        <end position="423"/>
    </location>
</feature>
<feature type="transmembrane region" description="Helical" evidence="11">
    <location>
        <begin position="270"/>
        <end position="290"/>
    </location>
</feature>
<evidence type="ECO:0000256" key="5">
    <source>
        <dbReference type="ARBA" id="ARBA00022475"/>
    </source>
</evidence>
<evidence type="ECO:0000256" key="3">
    <source>
        <dbReference type="ARBA" id="ARBA00016947"/>
    </source>
</evidence>
<feature type="transmembrane region" description="Helical" evidence="11">
    <location>
        <begin position="323"/>
        <end position="341"/>
    </location>
</feature>
<feature type="transmembrane region" description="Helical" evidence="11">
    <location>
        <begin position="230"/>
        <end position="250"/>
    </location>
</feature>
<dbReference type="InterPro" id="IPR005947">
    <property type="entry name" value="ThiP_ABC_transpt"/>
</dbReference>
<dbReference type="InterPro" id="IPR035906">
    <property type="entry name" value="MetI-like_sf"/>
</dbReference>
<feature type="transmembrane region" description="Helical" evidence="11">
    <location>
        <begin position="495"/>
        <end position="514"/>
    </location>
</feature>
<comment type="subcellular location">
    <subcellularLocation>
        <location evidence="1">Cell inner membrane</location>
        <topology evidence="1">Multi-pass membrane protein</topology>
    </subcellularLocation>
    <subcellularLocation>
        <location evidence="11">Cell membrane</location>
        <topology evidence="11">Multi-pass membrane protein</topology>
    </subcellularLocation>
</comment>
<evidence type="ECO:0000256" key="8">
    <source>
        <dbReference type="ARBA" id="ARBA00022737"/>
    </source>
</evidence>
<dbReference type="NCBIfam" id="TIGR01253">
    <property type="entry name" value="thiP"/>
    <property type="match status" value="1"/>
</dbReference>
<keyword evidence="4 11" id="KW-0813">Transport</keyword>
<dbReference type="Gene3D" id="1.10.3720.10">
    <property type="entry name" value="MetI-like"/>
    <property type="match status" value="2"/>
</dbReference>
<dbReference type="PANTHER" id="PTHR30183:SF9">
    <property type="entry name" value="THIAMINE TRANSPORT SYSTEM PERMEASE PROTEIN THIP"/>
    <property type="match status" value="1"/>
</dbReference>
<gene>
    <name evidence="13" type="primary">thiP</name>
    <name evidence="13" type="ORF">WMO13_00445</name>
</gene>
<evidence type="ECO:0000256" key="9">
    <source>
        <dbReference type="ARBA" id="ARBA00022989"/>
    </source>
</evidence>
<evidence type="ECO:0000256" key="1">
    <source>
        <dbReference type="ARBA" id="ARBA00004429"/>
    </source>
</evidence>
<dbReference type="InterPro" id="IPR000515">
    <property type="entry name" value="MetI-like"/>
</dbReference>
<accession>A0ABZ3BZB3</accession>
<evidence type="ECO:0000256" key="11">
    <source>
        <dbReference type="RuleBase" id="RU363032"/>
    </source>
</evidence>
<feature type="transmembrane region" description="Helical" evidence="11">
    <location>
        <begin position="164"/>
        <end position="185"/>
    </location>
</feature>
<reference evidence="13 14" key="1">
    <citation type="submission" date="2024-03" db="EMBL/GenBank/DDBJ databases">
        <title>Complete Genome Sequence and Annotation of Ignatzschineria larvae DSM 13226.</title>
        <authorList>
            <person name="Cantrell E."/>
            <person name="Burcham Z.M."/>
        </authorList>
    </citation>
    <scope>NUCLEOTIDE SEQUENCE [LARGE SCALE GENOMIC DNA]</scope>
    <source>
        <strain evidence="13 14">DSM 13226</strain>
    </source>
</reference>
<keyword evidence="7 11" id="KW-0812">Transmembrane</keyword>
<evidence type="ECO:0000256" key="6">
    <source>
        <dbReference type="ARBA" id="ARBA00022519"/>
    </source>
</evidence>
<comment type="similarity">
    <text evidence="11">Belongs to the binding-protein-dependent transport system permease family.</text>
</comment>
<feature type="transmembrane region" description="Helical" evidence="11">
    <location>
        <begin position="361"/>
        <end position="384"/>
    </location>
</feature>
<feature type="transmembrane region" description="Helical" evidence="11">
    <location>
        <begin position="85"/>
        <end position="109"/>
    </location>
</feature>
<feature type="transmembrane region" description="Helical" evidence="11">
    <location>
        <begin position="534"/>
        <end position="555"/>
    </location>
</feature>
<proteinExistence type="inferred from homology"/>
<keyword evidence="10 11" id="KW-0472">Membrane</keyword>
<organism evidence="13 14">
    <name type="scientific">Ignatzschineria larvae DSM 13226</name>
    <dbReference type="NCBI Taxonomy" id="1111732"/>
    <lineage>
        <taxon>Bacteria</taxon>
        <taxon>Pseudomonadati</taxon>
        <taxon>Pseudomonadota</taxon>
        <taxon>Gammaproteobacteria</taxon>
        <taxon>Cardiobacteriales</taxon>
        <taxon>Ignatzschineriaceae</taxon>
        <taxon>Ignatzschineria</taxon>
    </lineage>
</organism>
<keyword evidence="9 11" id="KW-1133">Transmembrane helix</keyword>
<dbReference type="EMBL" id="CP150637">
    <property type="protein sequence ID" value="WZW87883.1"/>
    <property type="molecule type" value="Genomic_DNA"/>
</dbReference>
<dbReference type="Pfam" id="PF00528">
    <property type="entry name" value="BPD_transp_1"/>
    <property type="match status" value="2"/>
</dbReference>
<evidence type="ECO:0000256" key="10">
    <source>
        <dbReference type="ARBA" id="ARBA00023136"/>
    </source>
</evidence>
<evidence type="ECO:0000313" key="13">
    <source>
        <dbReference type="EMBL" id="WZW87883.1"/>
    </source>
</evidence>
<dbReference type="PANTHER" id="PTHR30183">
    <property type="entry name" value="MOLYBDENUM TRANSPORT SYSTEM PERMEASE PROTEIN MODB"/>
    <property type="match status" value="1"/>
</dbReference>
<evidence type="ECO:0000256" key="2">
    <source>
        <dbReference type="ARBA" id="ARBA00011650"/>
    </source>
</evidence>
<feature type="transmembrane region" description="Helical" evidence="11">
    <location>
        <begin position="43"/>
        <end position="65"/>
    </location>
</feature>
<evidence type="ECO:0000256" key="7">
    <source>
        <dbReference type="ARBA" id="ARBA00022692"/>
    </source>
</evidence>
<feature type="transmembrane region" description="Helical" evidence="11">
    <location>
        <begin position="121"/>
        <end position="144"/>
    </location>
</feature>
<keyword evidence="5" id="KW-1003">Cell membrane</keyword>
<dbReference type="RefSeq" id="WP_270049129.1">
    <property type="nucleotide sequence ID" value="NZ_AZOD01000043.1"/>
</dbReference>
<name>A0ABZ3BZB3_9GAMM</name>
<keyword evidence="6" id="KW-0997">Cell inner membrane</keyword>
<evidence type="ECO:0000313" key="14">
    <source>
        <dbReference type="Proteomes" id="UP001449178"/>
    </source>
</evidence>
<feature type="transmembrane region" description="Helical" evidence="11">
    <location>
        <begin position="435"/>
        <end position="451"/>
    </location>
</feature>
<feature type="domain" description="ABC transmembrane type-1" evidence="12">
    <location>
        <begin position="86"/>
        <end position="291"/>
    </location>
</feature>
<keyword evidence="14" id="KW-1185">Reference proteome</keyword>